<dbReference type="Gene3D" id="2.40.100.10">
    <property type="entry name" value="Cyclophilin-like"/>
    <property type="match status" value="1"/>
</dbReference>
<protein>
    <recommendedName>
        <fullName evidence="4">Carboxyltransferase domain-containing protein</fullName>
    </recommendedName>
</protein>
<dbReference type="Pfam" id="PF02682">
    <property type="entry name" value="CT_C_D"/>
    <property type="match status" value="1"/>
</dbReference>
<dbReference type="Gene3D" id="3.30.1360.40">
    <property type="match status" value="1"/>
</dbReference>
<dbReference type="NCBIfam" id="TIGR00370">
    <property type="entry name" value="5-oxoprolinase subunit PxpB"/>
    <property type="match status" value="1"/>
</dbReference>
<sequence>MPTATIQHVNETSLIVYFDREPNTDTSTMVRRGFMAIEQHLSQYVLDMIPSYHSILVTFNPESISGSLLQTDIEKALEAAPFLGGAGANNRISIPVYYGPDVGWDIEDVADQCALSVSEVIQLHTTMAYRVLAVGFSPGFGYLGETDPRLSMPRKNTPRLSVPAGCVAISERQTAVYPSSSPGGWHIIGRTPMVMFDWQQSPPARLSVGDEVNFEPITKEEYIALGGQTDDA</sequence>
<dbReference type="GO" id="GO:0016787">
    <property type="term" value="F:hydrolase activity"/>
    <property type="evidence" value="ECO:0007669"/>
    <property type="project" value="UniProtKB-KW"/>
</dbReference>
<keyword evidence="6" id="KW-1185">Reference proteome</keyword>
<proteinExistence type="predicted"/>
<dbReference type="GO" id="GO:0005524">
    <property type="term" value="F:ATP binding"/>
    <property type="evidence" value="ECO:0007669"/>
    <property type="project" value="UniProtKB-KW"/>
</dbReference>
<dbReference type="PANTHER" id="PTHR34698">
    <property type="entry name" value="5-OXOPROLINASE SUBUNIT B"/>
    <property type="match status" value="1"/>
</dbReference>
<dbReference type="SUPFAM" id="SSF50891">
    <property type="entry name" value="Cyclophilin-like"/>
    <property type="match status" value="1"/>
</dbReference>
<evidence type="ECO:0000256" key="1">
    <source>
        <dbReference type="ARBA" id="ARBA00022741"/>
    </source>
</evidence>
<reference evidence="5 6" key="1">
    <citation type="submission" date="2016-05" db="EMBL/GenBank/DDBJ databases">
        <title>Genomic Taxonomy of the Vibrionaceae.</title>
        <authorList>
            <person name="Gomez-Gil B."/>
            <person name="Enciso-Ibarra J."/>
        </authorList>
    </citation>
    <scope>NUCLEOTIDE SEQUENCE [LARGE SCALE GENOMIC DNA]</scope>
    <source>
        <strain evidence="5 6">CAIM 1920</strain>
    </source>
</reference>
<gene>
    <name evidence="5" type="ORF">A8L45_02895</name>
</gene>
<evidence type="ECO:0000313" key="6">
    <source>
        <dbReference type="Proteomes" id="UP000094936"/>
    </source>
</evidence>
<dbReference type="InterPro" id="IPR003833">
    <property type="entry name" value="CT_C_D"/>
</dbReference>
<dbReference type="OrthoDB" id="9778567at2"/>
<accession>A0A1C3EQW6</accession>
<dbReference type="AlphaFoldDB" id="A0A1C3EQW6"/>
<evidence type="ECO:0000256" key="2">
    <source>
        <dbReference type="ARBA" id="ARBA00022801"/>
    </source>
</evidence>
<dbReference type="SMART" id="SM00796">
    <property type="entry name" value="AHS1"/>
    <property type="match status" value="1"/>
</dbReference>
<evidence type="ECO:0000259" key="4">
    <source>
        <dbReference type="SMART" id="SM00796"/>
    </source>
</evidence>
<dbReference type="SUPFAM" id="SSF160467">
    <property type="entry name" value="PH0987 N-terminal domain-like"/>
    <property type="match status" value="1"/>
</dbReference>
<name>A0A1C3EQW6_9GAMM</name>
<evidence type="ECO:0000313" key="5">
    <source>
        <dbReference type="EMBL" id="ODA35589.1"/>
    </source>
</evidence>
<feature type="domain" description="Carboxyltransferase" evidence="4">
    <location>
        <begin position="4"/>
        <end position="206"/>
    </location>
</feature>
<evidence type="ECO:0000256" key="3">
    <source>
        <dbReference type="ARBA" id="ARBA00022840"/>
    </source>
</evidence>
<dbReference type="RefSeq" id="WP_068899053.1">
    <property type="nucleotide sequence ID" value="NZ_JBHUIF010000020.1"/>
</dbReference>
<dbReference type="InterPro" id="IPR010016">
    <property type="entry name" value="PxpB"/>
</dbReference>
<dbReference type="STRING" id="1080227.A8L45_02895"/>
<dbReference type="PANTHER" id="PTHR34698:SF2">
    <property type="entry name" value="5-OXOPROLINASE SUBUNIT B"/>
    <property type="match status" value="1"/>
</dbReference>
<keyword evidence="2" id="KW-0378">Hydrolase</keyword>
<keyword evidence="3" id="KW-0067">ATP-binding</keyword>
<dbReference type="Proteomes" id="UP000094936">
    <property type="component" value="Unassembled WGS sequence"/>
</dbReference>
<dbReference type="InterPro" id="IPR029000">
    <property type="entry name" value="Cyclophilin-like_dom_sf"/>
</dbReference>
<organism evidence="5 6">
    <name type="scientific">Veronia pacifica</name>
    <dbReference type="NCBI Taxonomy" id="1080227"/>
    <lineage>
        <taxon>Bacteria</taxon>
        <taxon>Pseudomonadati</taxon>
        <taxon>Pseudomonadota</taxon>
        <taxon>Gammaproteobacteria</taxon>
        <taxon>Vibrionales</taxon>
        <taxon>Vibrionaceae</taxon>
        <taxon>Veronia</taxon>
    </lineage>
</organism>
<dbReference type="EMBL" id="LYBM01000003">
    <property type="protein sequence ID" value="ODA35589.1"/>
    <property type="molecule type" value="Genomic_DNA"/>
</dbReference>
<comment type="caution">
    <text evidence="5">The sequence shown here is derived from an EMBL/GenBank/DDBJ whole genome shotgun (WGS) entry which is preliminary data.</text>
</comment>
<keyword evidence="1" id="KW-0547">Nucleotide-binding</keyword>